<feature type="domain" description="CHY-type" evidence="6">
    <location>
        <begin position="696"/>
        <end position="765"/>
    </location>
</feature>
<evidence type="ECO:0000256" key="1">
    <source>
        <dbReference type="ARBA" id="ARBA00022723"/>
    </source>
</evidence>
<dbReference type="PROSITE" id="PS51266">
    <property type="entry name" value="ZF_CHY"/>
    <property type="match status" value="1"/>
</dbReference>
<dbReference type="OrthoDB" id="411372at2759"/>
<dbReference type="InterPro" id="IPR037274">
    <property type="entry name" value="Znf_CHY_sf"/>
</dbReference>
<evidence type="ECO:0000256" key="4">
    <source>
        <dbReference type="PROSITE-ProRule" id="PRU00601"/>
    </source>
</evidence>
<organism evidence="7 8">
    <name type="scientific">Tropilaelaps mercedesae</name>
    <dbReference type="NCBI Taxonomy" id="418985"/>
    <lineage>
        <taxon>Eukaryota</taxon>
        <taxon>Metazoa</taxon>
        <taxon>Ecdysozoa</taxon>
        <taxon>Arthropoda</taxon>
        <taxon>Chelicerata</taxon>
        <taxon>Arachnida</taxon>
        <taxon>Acari</taxon>
        <taxon>Parasitiformes</taxon>
        <taxon>Mesostigmata</taxon>
        <taxon>Gamasina</taxon>
        <taxon>Dermanyssoidea</taxon>
        <taxon>Laelapidae</taxon>
        <taxon>Tropilaelaps</taxon>
    </lineage>
</organism>
<proteinExistence type="predicted"/>
<evidence type="ECO:0000256" key="3">
    <source>
        <dbReference type="ARBA" id="ARBA00022833"/>
    </source>
</evidence>
<evidence type="ECO:0000256" key="2">
    <source>
        <dbReference type="ARBA" id="ARBA00022771"/>
    </source>
</evidence>
<comment type="caution">
    <text evidence="7">The sequence shown here is derived from an EMBL/GenBank/DDBJ whole genome shotgun (WGS) entry which is preliminary data.</text>
</comment>
<feature type="compositionally biased region" description="Basic and acidic residues" evidence="5">
    <location>
        <begin position="127"/>
        <end position="143"/>
    </location>
</feature>
<gene>
    <name evidence="7" type="ORF">BIW11_03031</name>
</gene>
<keyword evidence="3" id="KW-0862">Zinc</keyword>
<keyword evidence="2 4" id="KW-0863">Zinc-finger</keyword>
<dbReference type="STRING" id="418985.A0A1V9XT64"/>
<dbReference type="InParanoid" id="A0A1V9XT64"/>
<sequence>MGSRDTSTQYRTDNAANETVAGAGVVMDSCSHNRSTLEGSLSSTSANHSLVDFKEKSRCRRLPKNRNSDDHFVANAGNNRRHESYTVGYNIYNEDVGGRKLIPQNAGGSRFQRELPPRQPHQNSAAQKRESDTKHEEKCDTFRPRRIVRNTKPRRPQRTCNNGIFKDENPNEKRCKWYLQEDARELEYDPVKEQYPNDAKKELPKPLVSKNTRRQTIGQQGYQITQKEVSGTHEVWRRQSDYGTYQGQERPLRRSRWRSRRRSCRRGGLIYKQHVVERSHSVHEFEQNIPDEIKQEKTTVKLPQKKLTGDLSQLRVTEINIFRNFPKVKEYSENIFDFVFSLSGPNWPFDVRHIHVKVYFPPNCPSDPLKITAINPGEVLPLIPMGNVDSAIKGWRVFTHETGQLCFRSFLHLIDGNLLEVCFESLRKIKWLEAQHAVILVNLKLSEHFSTADAEEKHRHTEVRVESLEESRVYLKALPKKYERLLEADEGLDAVGGSKLEHSAKIAYQGAAHNNQLAKILSNYDPHSASRKGIEIKFRRVDLSESMSFLVCDRLLVSVQCKKCKKTADFQLLPGRRSVTSCAKCQTKLEACFRPCILLQFNPVLGYLELEDSTIRDVALPRCHFYADCQGCSKLSPLEGTHMGQRASTKCLTCNAKMQIIVDSIKYMDMCSVDVNIKASRLHRANKDSAIQAGKPLPNKGICKHYKKSFRWFRFPCCGKAYACDDCHNEQESDHTAEFASRMICGFCAKEQPFSNDKPCLQCSNFITGKRTTHWEGGKGCRNKTKMSS</sequence>
<dbReference type="InterPro" id="IPR008913">
    <property type="entry name" value="Znf_CHY"/>
</dbReference>
<protein>
    <recommendedName>
        <fullName evidence="6">CHY-type domain-containing protein</fullName>
    </recommendedName>
</protein>
<evidence type="ECO:0000259" key="6">
    <source>
        <dbReference type="PROSITE" id="PS51266"/>
    </source>
</evidence>
<feature type="region of interest" description="Disordered" evidence="5">
    <location>
        <begin position="100"/>
        <end position="143"/>
    </location>
</feature>
<dbReference type="AlphaFoldDB" id="A0A1V9XT64"/>
<dbReference type="Pfam" id="PF05495">
    <property type="entry name" value="zf-CHY"/>
    <property type="match status" value="1"/>
</dbReference>
<dbReference type="SUPFAM" id="SSF161219">
    <property type="entry name" value="CHY zinc finger-like"/>
    <property type="match status" value="1"/>
</dbReference>
<dbReference type="GO" id="GO:0008270">
    <property type="term" value="F:zinc ion binding"/>
    <property type="evidence" value="ECO:0007669"/>
    <property type="project" value="UniProtKB-KW"/>
</dbReference>
<reference evidence="7 8" key="1">
    <citation type="journal article" date="2017" name="Gigascience">
        <title>Draft genome of the honey bee ectoparasitic mite, Tropilaelaps mercedesae, is shaped by the parasitic life history.</title>
        <authorList>
            <person name="Dong X."/>
            <person name="Armstrong S.D."/>
            <person name="Xia D."/>
            <person name="Makepeace B.L."/>
            <person name="Darby A.C."/>
            <person name="Kadowaki T."/>
        </authorList>
    </citation>
    <scope>NUCLEOTIDE SEQUENCE [LARGE SCALE GENOMIC DNA]</scope>
    <source>
        <strain evidence="7">Wuxi-XJTLU</strain>
    </source>
</reference>
<keyword evidence="1" id="KW-0479">Metal-binding</keyword>
<dbReference type="EMBL" id="MNPL01004557">
    <property type="protein sequence ID" value="OQR76665.1"/>
    <property type="molecule type" value="Genomic_DNA"/>
</dbReference>
<name>A0A1V9XT64_9ACAR</name>
<dbReference type="Proteomes" id="UP000192247">
    <property type="component" value="Unassembled WGS sequence"/>
</dbReference>
<accession>A0A1V9XT64</accession>
<keyword evidence="8" id="KW-1185">Reference proteome</keyword>
<evidence type="ECO:0000256" key="5">
    <source>
        <dbReference type="SAM" id="MobiDB-lite"/>
    </source>
</evidence>
<evidence type="ECO:0000313" key="8">
    <source>
        <dbReference type="Proteomes" id="UP000192247"/>
    </source>
</evidence>
<evidence type="ECO:0000313" key="7">
    <source>
        <dbReference type="EMBL" id="OQR76665.1"/>
    </source>
</evidence>